<dbReference type="PROSITE" id="PS00678">
    <property type="entry name" value="WD_REPEATS_1"/>
    <property type="match status" value="1"/>
</dbReference>
<dbReference type="AlphaFoldDB" id="A0A402AUJ2"/>
<sequence>MVQIMRNRLANSKYTSTTQLTRRSICIAGLGLLTAGLSLNVRHIVGASSYTVTPDAHMLLMRQNNYTSSIAWSHDGSRIASGGIAAPVEVWNAATGKTQASLLAKDGVLLDWSLDGQHIVTAGGFEGIDQSNAASGVPQAVSEVVLWDAVTGKRLTTYNGMSYVSALAWSPDGTRIALAGSDAVGATVHVCDTHTGNLLLAYRGHVASRLAWSPDSQWIASSIDSIIGGVFERTLRIWNSTTGQDRLVWSGTANSLSWSPDGALIACGDEEVVQLCDTGTGALTSSYKANSGAPILGVAWSPNGRFIATVGGSPQFPDPKGFVQVRELASGHTTAYHGHTLTVAALSWSPASDRLVTSSYDGTIRVWEIA</sequence>
<dbReference type="InterPro" id="IPR001680">
    <property type="entry name" value="WD40_rpt"/>
</dbReference>
<comment type="caution">
    <text evidence="4">The sequence shown here is derived from an EMBL/GenBank/DDBJ whole genome shotgun (WGS) entry which is preliminary data.</text>
</comment>
<evidence type="ECO:0000313" key="5">
    <source>
        <dbReference type="Proteomes" id="UP000287188"/>
    </source>
</evidence>
<dbReference type="InterPro" id="IPR036322">
    <property type="entry name" value="WD40_repeat_dom_sf"/>
</dbReference>
<evidence type="ECO:0000256" key="3">
    <source>
        <dbReference type="PROSITE-ProRule" id="PRU00221"/>
    </source>
</evidence>
<feature type="repeat" description="WD" evidence="3">
    <location>
        <begin position="60"/>
        <end position="101"/>
    </location>
</feature>
<evidence type="ECO:0000256" key="2">
    <source>
        <dbReference type="ARBA" id="ARBA00022737"/>
    </source>
</evidence>
<keyword evidence="5" id="KW-1185">Reference proteome</keyword>
<dbReference type="Gene3D" id="2.130.10.10">
    <property type="entry name" value="YVTN repeat-like/Quinoprotein amine dehydrogenase"/>
    <property type="match status" value="3"/>
</dbReference>
<dbReference type="OrthoDB" id="150317at2"/>
<dbReference type="Pfam" id="PF00400">
    <property type="entry name" value="WD40"/>
    <property type="match status" value="5"/>
</dbReference>
<dbReference type="EMBL" id="BIFS01000002">
    <property type="protein sequence ID" value="GCE22790.1"/>
    <property type="molecule type" value="Genomic_DNA"/>
</dbReference>
<dbReference type="SUPFAM" id="SSF50978">
    <property type="entry name" value="WD40 repeat-like"/>
    <property type="match status" value="1"/>
</dbReference>
<keyword evidence="1 3" id="KW-0853">WD repeat</keyword>
<keyword evidence="2" id="KW-0677">Repeat</keyword>
<accession>A0A402AUJ2</accession>
<dbReference type="PROSITE" id="PS50082">
    <property type="entry name" value="WD_REPEATS_2"/>
    <property type="match status" value="2"/>
</dbReference>
<dbReference type="InterPro" id="IPR019775">
    <property type="entry name" value="WD40_repeat_CS"/>
</dbReference>
<dbReference type="SMART" id="SM00320">
    <property type="entry name" value="WD40"/>
    <property type="match status" value="6"/>
</dbReference>
<gene>
    <name evidence="4" type="ORF">KDK_65900</name>
</gene>
<dbReference type="InterPro" id="IPR015943">
    <property type="entry name" value="WD40/YVTN_repeat-like_dom_sf"/>
</dbReference>
<evidence type="ECO:0008006" key="6">
    <source>
        <dbReference type="Google" id="ProtNLM"/>
    </source>
</evidence>
<proteinExistence type="predicted"/>
<dbReference type="PROSITE" id="PS50294">
    <property type="entry name" value="WD_REPEATS_REGION"/>
    <property type="match status" value="1"/>
</dbReference>
<protein>
    <recommendedName>
        <fullName evidence="6">Anaphase-promoting complex subunit 4 WD40 domain-containing protein</fullName>
    </recommendedName>
</protein>
<dbReference type="PANTHER" id="PTHR19848:SF8">
    <property type="entry name" value="F-BOX AND WD REPEAT DOMAIN CONTAINING 7"/>
    <property type="match status" value="1"/>
</dbReference>
<dbReference type="PANTHER" id="PTHR19848">
    <property type="entry name" value="WD40 REPEAT PROTEIN"/>
    <property type="match status" value="1"/>
</dbReference>
<reference evidence="5" key="1">
    <citation type="submission" date="2018-12" db="EMBL/GenBank/DDBJ databases">
        <title>Tengunoibacter tsumagoiensis gen. nov., sp. nov., Dictyobacter kobayashii sp. nov., D. alpinus sp. nov., and D. joshuensis sp. nov. and description of Dictyobacteraceae fam. nov. within the order Ktedonobacterales isolated from Tengu-no-mugimeshi.</title>
        <authorList>
            <person name="Wang C.M."/>
            <person name="Zheng Y."/>
            <person name="Sakai Y."/>
            <person name="Toyoda A."/>
            <person name="Minakuchi Y."/>
            <person name="Abe K."/>
            <person name="Yokota A."/>
            <person name="Yabe S."/>
        </authorList>
    </citation>
    <scope>NUCLEOTIDE SEQUENCE [LARGE SCALE GENOMIC DNA]</scope>
    <source>
        <strain evidence="5">Uno11</strain>
    </source>
</reference>
<dbReference type="Proteomes" id="UP000287188">
    <property type="component" value="Unassembled WGS sequence"/>
</dbReference>
<feature type="repeat" description="WD" evidence="3">
    <location>
        <begin position="336"/>
        <end position="370"/>
    </location>
</feature>
<name>A0A402AUJ2_9CHLR</name>
<evidence type="ECO:0000313" key="4">
    <source>
        <dbReference type="EMBL" id="GCE22790.1"/>
    </source>
</evidence>
<evidence type="ECO:0000256" key="1">
    <source>
        <dbReference type="ARBA" id="ARBA00022574"/>
    </source>
</evidence>
<organism evidence="4 5">
    <name type="scientific">Dictyobacter kobayashii</name>
    <dbReference type="NCBI Taxonomy" id="2014872"/>
    <lineage>
        <taxon>Bacteria</taxon>
        <taxon>Bacillati</taxon>
        <taxon>Chloroflexota</taxon>
        <taxon>Ktedonobacteria</taxon>
        <taxon>Ktedonobacterales</taxon>
        <taxon>Dictyobacteraceae</taxon>
        <taxon>Dictyobacter</taxon>
    </lineage>
</organism>